<dbReference type="RefSeq" id="WP_259093801.1">
    <property type="nucleotide sequence ID" value="NZ_CP130454.1"/>
</dbReference>
<name>A0ABT2EL56_9BACT</name>
<keyword evidence="2" id="KW-0378">Hydrolase</keyword>
<evidence type="ECO:0000256" key="1">
    <source>
        <dbReference type="ARBA" id="ARBA00022649"/>
    </source>
</evidence>
<dbReference type="SUPFAM" id="SSF143011">
    <property type="entry name" value="RelE-like"/>
    <property type="match status" value="1"/>
</dbReference>
<comment type="caution">
    <text evidence="2">The sequence shown here is derived from an EMBL/GenBank/DDBJ whole genome shotgun (WGS) entry which is preliminary data.</text>
</comment>
<evidence type="ECO:0000313" key="3">
    <source>
        <dbReference type="Proteomes" id="UP001204798"/>
    </source>
</evidence>
<keyword evidence="2" id="KW-0255">Endonuclease</keyword>
<proteinExistence type="predicted"/>
<keyword evidence="2" id="KW-0540">Nuclease</keyword>
<reference evidence="2 3" key="1">
    <citation type="submission" date="2022-08" db="EMBL/GenBank/DDBJ databases">
        <title>Bacterial and archaeal communities from various locations to study Microbial Dark Matter (Phase II).</title>
        <authorList>
            <person name="Stepanauskas R."/>
        </authorList>
    </citation>
    <scope>NUCLEOTIDE SEQUENCE [LARGE SCALE GENOMIC DNA]</scope>
    <source>
        <strain evidence="2 3">PD1</strain>
    </source>
</reference>
<dbReference type="EMBL" id="JANUCP010000001">
    <property type="protein sequence ID" value="MCS3918221.1"/>
    <property type="molecule type" value="Genomic_DNA"/>
</dbReference>
<accession>A0ABT2EL56</accession>
<dbReference type="Proteomes" id="UP001204798">
    <property type="component" value="Unassembled WGS sequence"/>
</dbReference>
<gene>
    <name evidence="2" type="ORF">M2350_000618</name>
</gene>
<dbReference type="Gene3D" id="3.30.2310.20">
    <property type="entry name" value="RelE-like"/>
    <property type="match status" value="1"/>
</dbReference>
<sequence length="88" mass="10749">MRGRKEWEVFMVPAARRQFAKLPRHVQKDIDDKILWLAEHAEEIRHERLKGRTEFSLHVGQYRILYELDRKQRRIIITRIASHNAAYR</sequence>
<dbReference type="Pfam" id="PF05016">
    <property type="entry name" value="ParE_toxin"/>
    <property type="match status" value="1"/>
</dbReference>
<evidence type="ECO:0000313" key="2">
    <source>
        <dbReference type="EMBL" id="MCS3918221.1"/>
    </source>
</evidence>
<protein>
    <submittedName>
        <fullName evidence="2">mRNA-degrading endonuclease RelE of RelBE toxin-antitoxin system</fullName>
    </submittedName>
</protein>
<dbReference type="GO" id="GO:0004519">
    <property type="term" value="F:endonuclease activity"/>
    <property type="evidence" value="ECO:0007669"/>
    <property type="project" value="UniProtKB-KW"/>
</dbReference>
<keyword evidence="3" id="KW-1185">Reference proteome</keyword>
<dbReference type="InterPro" id="IPR035093">
    <property type="entry name" value="RelE/ParE_toxin_dom_sf"/>
</dbReference>
<organism evidence="2 3">
    <name type="scientific">Candidatus Fervidibacter sacchari</name>
    <dbReference type="NCBI Taxonomy" id="1448929"/>
    <lineage>
        <taxon>Bacteria</taxon>
        <taxon>Candidatus Fervidibacterota</taxon>
        <taxon>Candidatus Fervidibacter</taxon>
    </lineage>
</organism>
<dbReference type="InterPro" id="IPR007712">
    <property type="entry name" value="RelE/ParE_toxin"/>
</dbReference>
<keyword evidence="1" id="KW-1277">Toxin-antitoxin system</keyword>